<accession>A0AC61YZC7</accession>
<reference evidence="1" key="1">
    <citation type="submission" date="2025-02" db="EMBL/GenBank/DDBJ databases">
        <title>Complete genome sequences of 52 Bacillus and Priestia strains isolated from West-African fermentations and 26 reference strains from the DSMZ collection.</title>
        <authorList>
            <person name="Wiedenbein E.S."/>
            <person name="Canoy T.S."/>
            <person name="Hui Y."/>
            <person name="Parkouda C."/>
            <person name="Dawende C."/>
            <person name="Ametefe E."/>
            <person name="Jespersen L."/>
            <person name="Nielsen D.S."/>
        </authorList>
    </citation>
    <scope>NUCLEOTIDE SEQUENCE</scope>
    <source>
        <strain evidence="1">PRO122</strain>
    </source>
</reference>
<evidence type="ECO:0000313" key="1">
    <source>
        <dbReference type="EMBL" id="WGE08368.1"/>
    </source>
</evidence>
<sequence length="251" mass="28236">MIILGILATLAAFVFITALIFIFFEKTRKIGIQIAPISLVLALCLFFIMGTLNRESHKFKTEDVTAATESTTDEPSIEEEPMHSEDDEDSDIQSVEDNQKEFNFSLEEFVQTFNDAVQDIENDEKIESPSLNHINRDNIGDFKHDENKDIYTRELKTESDDSGGVFTLTAWYDNDQNFNGLNLMASGSDNIESEIGLFNTFAVFHALGIDIGHLNDLLESDQDMLDVDDGDYSVHLARIPDTAVLVKIEPK</sequence>
<organism evidence="1 2">
    <name type="scientific">Bacillus subtilis</name>
    <dbReference type="NCBI Taxonomy" id="1423"/>
    <lineage>
        <taxon>Bacteria</taxon>
        <taxon>Bacillati</taxon>
        <taxon>Bacillota</taxon>
        <taxon>Bacilli</taxon>
        <taxon>Bacillales</taxon>
        <taxon>Bacillaceae</taxon>
        <taxon>Bacillus</taxon>
    </lineage>
</organism>
<name>A0AC61YZC7_BACIU</name>
<proteinExistence type="predicted"/>
<gene>
    <name evidence="1" type="ORF">P5658_08385</name>
</gene>
<dbReference type="EMBL" id="CP121756">
    <property type="protein sequence ID" value="WGE08368.1"/>
    <property type="molecule type" value="Genomic_DNA"/>
</dbReference>
<protein>
    <submittedName>
        <fullName evidence="1">Uncharacterized protein</fullName>
    </submittedName>
</protein>
<dbReference type="Proteomes" id="UP001217185">
    <property type="component" value="Chromosome"/>
</dbReference>
<evidence type="ECO:0000313" key="2">
    <source>
        <dbReference type="Proteomes" id="UP001217185"/>
    </source>
</evidence>